<feature type="domain" description="Toxin SymE-like" evidence="1">
    <location>
        <begin position="28"/>
        <end position="67"/>
    </location>
</feature>
<organism evidence="2 3">
    <name type="scientific">Tahibacter soli</name>
    <dbReference type="NCBI Taxonomy" id="2983605"/>
    <lineage>
        <taxon>Bacteria</taxon>
        <taxon>Pseudomonadati</taxon>
        <taxon>Pseudomonadota</taxon>
        <taxon>Gammaproteobacteria</taxon>
        <taxon>Lysobacterales</taxon>
        <taxon>Rhodanobacteraceae</taxon>
        <taxon>Tahibacter</taxon>
    </lineage>
</organism>
<dbReference type="GO" id="GO:0016070">
    <property type="term" value="P:RNA metabolic process"/>
    <property type="evidence" value="ECO:0007669"/>
    <property type="project" value="InterPro"/>
</dbReference>
<sequence>MAKRNHISRKPSTKQIRIGTAHYSQGLYSAARPVPYIRLRGDWLTAAGFAPGDDIFIRITRGRLVITRT</sequence>
<dbReference type="EMBL" id="JAOVZO020000017">
    <property type="protein sequence ID" value="MDC8013238.1"/>
    <property type="molecule type" value="Genomic_DNA"/>
</dbReference>
<dbReference type="Proteomes" id="UP001139971">
    <property type="component" value="Unassembled WGS sequence"/>
</dbReference>
<reference evidence="2" key="1">
    <citation type="submission" date="2023-02" db="EMBL/GenBank/DDBJ databases">
        <title>Tahibacter soli sp. nov. isolated from soil.</title>
        <authorList>
            <person name="Baek J.H."/>
            <person name="Lee J.K."/>
            <person name="Choi D.G."/>
            <person name="Jeon C.O."/>
        </authorList>
    </citation>
    <scope>NUCLEOTIDE SEQUENCE</scope>
    <source>
        <strain evidence="2">BL</strain>
    </source>
</reference>
<proteinExistence type="predicted"/>
<dbReference type="GO" id="GO:0003723">
    <property type="term" value="F:RNA binding"/>
    <property type="evidence" value="ECO:0007669"/>
    <property type="project" value="InterPro"/>
</dbReference>
<accession>A0A9X3YM44</accession>
<evidence type="ECO:0000259" key="1">
    <source>
        <dbReference type="Pfam" id="PF08845"/>
    </source>
</evidence>
<evidence type="ECO:0000313" key="3">
    <source>
        <dbReference type="Proteomes" id="UP001139971"/>
    </source>
</evidence>
<dbReference type="GO" id="GO:0005737">
    <property type="term" value="C:cytoplasm"/>
    <property type="evidence" value="ECO:0007669"/>
    <property type="project" value="InterPro"/>
</dbReference>
<dbReference type="Pfam" id="PF08845">
    <property type="entry name" value="SymE_toxin"/>
    <property type="match status" value="1"/>
</dbReference>
<keyword evidence="3" id="KW-1185">Reference proteome</keyword>
<gene>
    <name evidence="2" type="ORF">OD750_011880</name>
</gene>
<dbReference type="AlphaFoldDB" id="A0A9X3YM44"/>
<dbReference type="InterPro" id="IPR014944">
    <property type="entry name" value="Toxin_SymE-like"/>
</dbReference>
<dbReference type="RefSeq" id="WP_263545449.1">
    <property type="nucleotide sequence ID" value="NZ_JAOVZO020000017.1"/>
</dbReference>
<name>A0A9X3YM44_9GAMM</name>
<dbReference type="GO" id="GO:0016788">
    <property type="term" value="F:hydrolase activity, acting on ester bonds"/>
    <property type="evidence" value="ECO:0007669"/>
    <property type="project" value="InterPro"/>
</dbReference>
<comment type="caution">
    <text evidence="2">The sequence shown here is derived from an EMBL/GenBank/DDBJ whole genome shotgun (WGS) entry which is preliminary data.</text>
</comment>
<protein>
    <submittedName>
        <fullName evidence="2">Type I toxin-antitoxin system SymE family toxin</fullName>
    </submittedName>
</protein>
<evidence type="ECO:0000313" key="2">
    <source>
        <dbReference type="EMBL" id="MDC8013238.1"/>
    </source>
</evidence>